<proteinExistence type="predicted"/>
<dbReference type="RefSeq" id="WP_380076725.1">
    <property type="nucleotide sequence ID" value="NZ_JBHRZF010000081.1"/>
</dbReference>
<evidence type="ECO:0000313" key="4">
    <source>
        <dbReference type="Proteomes" id="UP001595748"/>
    </source>
</evidence>
<sequence>MRRPAPPPEPPEEPPVIQEAVPEEAVPEESVTHDTPTSEDALLDGTRLGEQGTWAGRWRTLGRLPVTLMLASVLLGLGIVQLTFHLGNSMYRSFTWTQQITQTRARVQALQRDVNILRDAEQAAQDPAYLEELARCQGYVRRSESVIVAPNPPTTPGENCQVIRLP</sequence>
<keyword evidence="2" id="KW-1133">Transmembrane helix</keyword>
<evidence type="ECO:0000313" key="3">
    <source>
        <dbReference type="EMBL" id="MFC3860585.1"/>
    </source>
</evidence>
<dbReference type="EMBL" id="JBHRZF010000081">
    <property type="protein sequence ID" value="MFC3860585.1"/>
    <property type="molecule type" value="Genomic_DNA"/>
</dbReference>
<evidence type="ECO:0000256" key="2">
    <source>
        <dbReference type="SAM" id="Phobius"/>
    </source>
</evidence>
<evidence type="ECO:0000256" key="1">
    <source>
        <dbReference type="SAM" id="MobiDB-lite"/>
    </source>
</evidence>
<name>A0ABV8A5T3_9DEIO</name>
<comment type="caution">
    <text evidence="3">The sequence shown here is derived from an EMBL/GenBank/DDBJ whole genome shotgun (WGS) entry which is preliminary data.</text>
</comment>
<feature type="transmembrane region" description="Helical" evidence="2">
    <location>
        <begin position="64"/>
        <end position="84"/>
    </location>
</feature>
<feature type="region of interest" description="Disordered" evidence="1">
    <location>
        <begin position="1"/>
        <end position="39"/>
    </location>
</feature>
<accession>A0ABV8A5T3</accession>
<keyword evidence="2" id="KW-0472">Membrane</keyword>
<reference evidence="4" key="1">
    <citation type="journal article" date="2019" name="Int. J. Syst. Evol. Microbiol.">
        <title>The Global Catalogue of Microorganisms (GCM) 10K type strain sequencing project: providing services to taxonomists for standard genome sequencing and annotation.</title>
        <authorList>
            <consortium name="The Broad Institute Genomics Platform"/>
            <consortium name="The Broad Institute Genome Sequencing Center for Infectious Disease"/>
            <person name="Wu L."/>
            <person name="Ma J."/>
        </authorList>
    </citation>
    <scope>NUCLEOTIDE SEQUENCE [LARGE SCALE GENOMIC DNA]</scope>
    <source>
        <strain evidence="4">CCTCC AB 2013263</strain>
    </source>
</reference>
<protein>
    <submittedName>
        <fullName evidence="3">Septum formation initiator family protein</fullName>
    </submittedName>
</protein>
<dbReference type="Proteomes" id="UP001595748">
    <property type="component" value="Unassembled WGS sequence"/>
</dbReference>
<gene>
    <name evidence="3" type="ORF">ACFOPQ_07380</name>
</gene>
<keyword evidence="4" id="KW-1185">Reference proteome</keyword>
<keyword evidence="2" id="KW-0812">Transmembrane</keyword>
<organism evidence="3 4">
    <name type="scientific">Deinococcus antarcticus</name>
    <dbReference type="NCBI Taxonomy" id="1298767"/>
    <lineage>
        <taxon>Bacteria</taxon>
        <taxon>Thermotogati</taxon>
        <taxon>Deinococcota</taxon>
        <taxon>Deinococci</taxon>
        <taxon>Deinococcales</taxon>
        <taxon>Deinococcaceae</taxon>
        <taxon>Deinococcus</taxon>
    </lineage>
</organism>